<name>A0A4R1PZ62_9FIRM</name>
<dbReference type="GO" id="GO:0005829">
    <property type="term" value="C:cytosol"/>
    <property type="evidence" value="ECO:0007669"/>
    <property type="project" value="TreeGrafter"/>
</dbReference>
<accession>A0A4R1PZ62</accession>
<gene>
    <name evidence="8" type="ORF">EV210_106306</name>
</gene>
<keyword evidence="2" id="KW-0949">S-adenosyl-L-methionine</keyword>
<dbReference type="Pfam" id="PF04055">
    <property type="entry name" value="Radical_SAM"/>
    <property type="match status" value="1"/>
</dbReference>
<dbReference type="GO" id="GO:0046872">
    <property type="term" value="F:metal ion binding"/>
    <property type="evidence" value="ECO:0007669"/>
    <property type="project" value="UniProtKB-KW"/>
</dbReference>
<dbReference type="PANTHER" id="PTHR43409">
    <property type="entry name" value="ANAEROBIC MAGNESIUM-PROTOPORPHYRIN IX MONOMETHYL ESTER CYCLASE-RELATED"/>
    <property type="match status" value="1"/>
</dbReference>
<dbReference type="RefSeq" id="WP_132080024.1">
    <property type="nucleotide sequence ID" value="NZ_SLUI01000006.1"/>
</dbReference>
<dbReference type="InterPro" id="IPR007197">
    <property type="entry name" value="rSAM"/>
</dbReference>
<dbReference type="Proteomes" id="UP000295063">
    <property type="component" value="Unassembled WGS sequence"/>
</dbReference>
<dbReference type="GO" id="GO:0031419">
    <property type="term" value="F:cobalamin binding"/>
    <property type="evidence" value="ECO:0007669"/>
    <property type="project" value="InterPro"/>
</dbReference>
<organism evidence="8 9">
    <name type="scientific">Anaerospora hongkongensis</name>
    <dbReference type="NCBI Taxonomy" id="244830"/>
    <lineage>
        <taxon>Bacteria</taxon>
        <taxon>Bacillati</taxon>
        <taxon>Bacillota</taxon>
        <taxon>Negativicutes</taxon>
        <taxon>Selenomonadales</taxon>
        <taxon>Sporomusaceae</taxon>
        <taxon>Anaerospora</taxon>
    </lineage>
</organism>
<feature type="domain" description="Radical SAM core" evidence="7">
    <location>
        <begin position="173"/>
        <end position="396"/>
    </location>
</feature>
<feature type="domain" description="B12-binding" evidence="6">
    <location>
        <begin position="1"/>
        <end position="134"/>
    </location>
</feature>
<dbReference type="InterPro" id="IPR051198">
    <property type="entry name" value="BchE-like"/>
</dbReference>
<dbReference type="SMART" id="SM00729">
    <property type="entry name" value="Elp3"/>
    <property type="match status" value="1"/>
</dbReference>
<dbReference type="Pfam" id="PF13311">
    <property type="entry name" value="DUF4080"/>
    <property type="match status" value="1"/>
</dbReference>
<keyword evidence="5" id="KW-0411">Iron-sulfur</keyword>
<evidence type="ECO:0000256" key="3">
    <source>
        <dbReference type="ARBA" id="ARBA00022723"/>
    </source>
</evidence>
<reference evidence="8 9" key="1">
    <citation type="submission" date="2019-03" db="EMBL/GenBank/DDBJ databases">
        <title>Genomic Encyclopedia of Type Strains, Phase IV (KMG-IV): sequencing the most valuable type-strain genomes for metagenomic binning, comparative biology and taxonomic classification.</title>
        <authorList>
            <person name="Goeker M."/>
        </authorList>
    </citation>
    <scope>NUCLEOTIDE SEQUENCE [LARGE SCALE GENOMIC DNA]</scope>
    <source>
        <strain evidence="8 9">DSM 15969</strain>
    </source>
</reference>
<proteinExistence type="predicted"/>
<dbReference type="GO" id="GO:0051539">
    <property type="term" value="F:4 iron, 4 sulfur cluster binding"/>
    <property type="evidence" value="ECO:0007669"/>
    <property type="project" value="UniProtKB-KW"/>
</dbReference>
<dbReference type="PANTHER" id="PTHR43409:SF16">
    <property type="entry name" value="SLR0320 PROTEIN"/>
    <property type="match status" value="1"/>
</dbReference>
<dbReference type="CDD" id="cd02068">
    <property type="entry name" value="radical_SAM_B12_BD"/>
    <property type="match status" value="1"/>
</dbReference>
<dbReference type="Gene3D" id="3.80.30.20">
    <property type="entry name" value="tm_1862 like domain"/>
    <property type="match status" value="1"/>
</dbReference>
<dbReference type="InterPro" id="IPR034466">
    <property type="entry name" value="Methyltransferase_Class_B"/>
</dbReference>
<dbReference type="SFLD" id="SFLDG01123">
    <property type="entry name" value="methyltransferase_(Class_B)"/>
    <property type="match status" value="1"/>
</dbReference>
<dbReference type="Pfam" id="PF02310">
    <property type="entry name" value="B12-binding"/>
    <property type="match status" value="1"/>
</dbReference>
<protein>
    <submittedName>
        <fullName evidence="8">Radical SAM superfamily enzyme YgiQ (UPF0313 family)</fullName>
    </submittedName>
</protein>
<comment type="cofactor">
    <cofactor evidence="1">
        <name>[4Fe-4S] cluster</name>
        <dbReference type="ChEBI" id="CHEBI:49883"/>
    </cofactor>
</comment>
<evidence type="ECO:0000313" key="9">
    <source>
        <dbReference type="Proteomes" id="UP000295063"/>
    </source>
</evidence>
<evidence type="ECO:0000259" key="6">
    <source>
        <dbReference type="PROSITE" id="PS51332"/>
    </source>
</evidence>
<evidence type="ECO:0000256" key="5">
    <source>
        <dbReference type="ARBA" id="ARBA00023014"/>
    </source>
</evidence>
<dbReference type="SUPFAM" id="SSF102114">
    <property type="entry name" value="Radical SAM enzymes"/>
    <property type="match status" value="1"/>
</dbReference>
<evidence type="ECO:0000256" key="4">
    <source>
        <dbReference type="ARBA" id="ARBA00023004"/>
    </source>
</evidence>
<keyword evidence="9" id="KW-1185">Reference proteome</keyword>
<dbReference type="SFLD" id="SFLDS00029">
    <property type="entry name" value="Radical_SAM"/>
    <property type="match status" value="1"/>
</dbReference>
<evidence type="ECO:0000256" key="1">
    <source>
        <dbReference type="ARBA" id="ARBA00001966"/>
    </source>
</evidence>
<comment type="caution">
    <text evidence="8">The sequence shown here is derived from an EMBL/GenBank/DDBJ whole genome shotgun (WGS) entry which is preliminary data.</text>
</comment>
<dbReference type="InterPro" id="IPR023404">
    <property type="entry name" value="rSAM_horseshoe"/>
</dbReference>
<sequence>MKVLLTVLNAKYIHSSLALRYLQSYCQSSSEEIAISEYSINHKLLDVLADIYVQKPKIIGLACYIWNIDLTLALAAMLKQVMPESIIVLGGPEVSYDPAEVLRANNAVDFVVQGEGEEVLLQLLKALQGSGEIAAISGLSWREKGQVYTNGCPQQVASLDSLPFPYSDKDLSELKEKIVYYESSRGCPFSCQYCLSSATSGVRFLSLNRVFQDLKRLIDADVRQVKFVDRTFNAKKEHYLPILQFLAKQQCRTNFHLEIAADILDEEGLAFLKDAPNNRFQMEIGIQSTYEPTLAEIQRKNNWPRIVDHVTRLRSYGNMHLHLDLIVGLPYEGYDRFGQSFNDVFRLQPHMLQIGFLKMLKGSGIRKSADRHGYEFTAYAPYEVLKNSYMSYDEIRRLHLLEDVFDHIYNSGRFTATVKWLTEMNAGDAFHLFETLTAYWENENLHRVAHSPKSIIRYIWNFCRMHYPQEAALGEQLLKFDALIGAKGTLRPDFLPWNEEQWGEEKNQFWRNDQIVRQYIEGYTFTTWRELKRLYHIEVFPAAVLAQIAQIPDDAGPNIPVLFIYTEDEVLWQVIKAADFNFGGTRFAL</sequence>
<keyword evidence="3" id="KW-0479">Metal-binding</keyword>
<dbReference type="SFLD" id="SFLDG01082">
    <property type="entry name" value="B12-binding_domain_containing"/>
    <property type="match status" value="1"/>
</dbReference>
<evidence type="ECO:0000256" key="2">
    <source>
        <dbReference type="ARBA" id="ARBA00022691"/>
    </source>
</evidence>
<keyword evidence="4" id="KW-0408">Iron</keyword>
<dbReference type="GO" id="GO:0003824">
    <property type="term" value="F:catalytic activity"/>
    <property type="evidence" value="ECO:0007669"/>
    <property type="project" value="InterPro"/>
</dbReference>
<dbReference type="InterPro" id="IPR058240">
    <property type="entry name" value="rSAM_sf"/>
</dbReference>
<dbReference type="InterPro" id="IPR006158">
    <property type="entry name" value="Cobalamin-bd"/>
</dbReference>
<dbReference type="PROSITE" id="PS51918">
    <property type="entry name" value="RADICAL_SAM"/>
    <property type="match status" value="1"/>
</dbReference>
<dbReference type="InterPro" id="IPR025288">
    <property type="entry name" value="DUF4080"/>
</dbReference>
<evidence type="ECO:0000313" key="8">
    <source>
        <dbReference type="EMBL" id="TCL37437.1"/>
    </source>
</evidence>
<dbReference type="OrthoDB" id="9801424at2"/>
<dbReference type="PROSITE" id="PS51332">
    <property type="entry name" value="B12_BINDING"/>
    <property type="match status" value="1"/>
</dbReference>
<dbReference type="AlphaFoldDB" id="A0A4R1PZ62"/>
<dbReference type="EMBL" id="SLUI01000006">
    <property type="protein sequence ID" value="TCL37437.1"/>
    <property type="molecule type" value="Genomic_DNA"/>
</dbReference>
<dbReference type="CDD" id="cd01335">
    <property type="entry name" value="Radical_SAM"/>
    <property type="match status" value="1"/>
</dbReference>
<evidence type="ECO:0000259" key="7">
    <source>
        <dbReference type="PROSITE" id="PS51918"/>
    </source>
</evidence>
<dbReference type="Gene3D" id="3.40.50.280">
    <property type="entry name" value="Cobalamin-binding domain"/>
    <property type="match status" value="1"/>
</dbReference>
<dbReference type="InterPro" id="IPR006638">
    <property type="entry name" value="Elp3/MiaA/NifB-like_rSAM"/>
</dbReference>